<name>A0A6S6U817_9BACT</name>
<evidence type="ECO:0000256" key="7">
    <source>
        <dbReference type="SAM" id="Phobius"/>
    </source>
</evidence>
<accession>A0A6S6U817</accession>
<keyword evidence="3" id="KW-0997">Cell inner membrane</keyword>
<evidence type="ECO:0000256" key="6">
    <source>
        <dbReference type="ARBA" id="ARBA00023136"/>
    </source>
</evidence>
<dbReference type="InterPro" id="IPR051800">
    <property type="entry name" value="PqiA-PqiB_transport"/>
</dbReference>
<keyword evidence="5 7" id="KW-1133">Transmembrane helix</keyword>
<evidence type="ECO:0000256" key="3">
    <source>
        <dbReference type="ARBA" id="ARBA00022519"/>
    </source>
</evidence>
<keyword evidence="2" id="KW-1003">Cell membrane</keyword>
<feature type="transmembrane region" description="Helical" evidence="7">
    <location>
        <begin position="168"/>
        <end position="190"/>
    </location>
</feature>
<dbReference type="PANTHER" id="PTHR30462:SF3">
    <property type="entry name" value="INTERMEMBRANE TRANSPORT PROTEIN PQIA"/>
    <property type="match status" value="1"/>
</dbReference>
<protein>
    <submittedName>
        <fullName evidence="8">Paraquat-inducible protein A</fullName>
    </submittedName>
</protein>
<comment type="subcellular location">
    <subcellularLocation>
        <location evidence="1">Cell inner membrane</location>
    </subcellularLocation>
</comment>
<evidence type="ECO:0000256" key="5">
    <source>
        <dbReference type="ARBA" id="ARBA00022989"/>
    </source>
</evidence>
<dbReference type="PANTHER" id="PTHR30462">
    <property type="entry name" value="INTERMEMBRANE TRANSPORT PROTEIN PQIB-RELATED"/>
    <property type="match status" value="1"/>
</dbReference>
<gene>
    <name evidence="8" type="ORF">HELGO_WM23551</name>
</gene>
<dbReference type="GO" id="GO:0005886">
    <property type="term" value="C:plasma membrane"/>
    <property type="evidence" value="ECO:0007669"/>
    <property type="project" value="UniProtKB-SubCell"/>
</dbReference>
<evidence type="ECO:0000256" key="2">
    <source>
        <dbReference type="ARBA" id="ARBA00022475"/>
    </source>
</evidence>
<dbReference type="InterPro" id="IPR007498">
    <property type="entry name" value="PqiA-like"/>
</dbReference>
<reference evidence="8" key="1">
    <citation type="submission" date="2020-01" db="EMBL/GenBank/DDBJ databases">
        <authorList>
            <person name="Meier V. D."/>
            <person name="Meier V D."/>
        </authorList>
    </citation>
    <scope>NUCLEOTIDE SEQUENCE</scope>
    <source>
        <strain evidence="8">HLG_WM_MAG_03</strain>
    </source>
</reference>
<feature type="transmembrane region" description="Helical" evidence="7">
    <location>
        <begin position="142"/>
        <end position="162"/>
    </location>
</feature>
<dbReference type="EMBL" id="CACVAR010000357">
    <property type="protein sequence ID" value="CAA6823716.1"/>
    <property type="molecule type" value="Genomic_DNA"/>
</dbReference>
<evidence type="ECO:0000313" key="8">
    <source>
        <dbReference type="EMBL" id="CAA6823716.1"/>
    </source>
</evidence>
<feature type="transmembrane region" description="Helical" evidence="7">
    <location>
        <begin position="95"/>
        <end position="121"/>
    </location>
</feature>
<evidence type="ECO:0000256" key="4">
    <source>
        <dbReference type="ARBA" id="ARBA00022692"/>
    </source>
</evidence>
<dbReference type="Pfam" id="PF04403">
    <property type="entry name" value="PqiA"/>
    <property type="match status" value="1"/>
</dbReference>
<feature type="transmembrane region" description="Helical" evidence="7">
    <location>
        <begin position="48"/>
        <end position="67"/>
    </location>
</feature>
<dbReference type="AlphaFoldDB" id="A0A6S6U817"/>
<sequence>MEASMKNEHYIRCHICETVNYDNSLTSECRRCHSKISSSLHDSYTKTLALLITAIILYIPANLYPILTTKQFGVNSESTIIEGIIHLWELGSYPIAIIILIASVVVPILKFLLIIYLLVAAKYKTRSTLLDKHKIFYITESIGPWSMVDVFVVIILSVLINFTGVRIYPGIGATAFALMVFFTMLSALSFDTRLIINHEKGKNFHASK</sequence>
<keyword evidence="4 7" id="KW-0812">Transmembrane</keyword>
<evidence type="ECO:0000256" key="1">
    <source>
        <dbReference type="ARBA" id="ARBA00004533"/>
    </source>
</evidence>
<proteinExistence type="predicted"/>
<organism evidence="8">
    <name type="scientific">uncultured Sulfurovum sp</name>
    <dbReference type="NCBI Taxonomy" id="269237"/>
    <lineage>
        <taxon>Bacteria</taxon>
        <taxon>Pseudomonadati</taxon>
        <taxon>Campylobacterota</taxon>
        <taxon>Epsilonproteobacteria</taxon>
        <taxon>Campylobacterales</taxon>
        <taxon>Sulfurovaceae</taxon>
        <taxon>Sulfurovum</taxon>
        <taxon>environmental samples</taxon>
    </lineage>
</organism>
<keyword evidence="6 7" id="KW-0472">Membrane</keyword>